<gene>
    <name evidence="3" type="ORF">JL102_15710</name>
</gene>
<name>A0A937K1R0_9BACT</name>
<feature type="chain" id="PRO_5037450804" description="DUF5683 domain-containing protein" evidence="1">
    <location>
        <begin position="21"/>
        <end position="202"/>
    </location>
</feature>
<evidence type="ECO:0000256" key="1">
    <source>
        <dbReference type="SAM" id="SignalP"/>
    </source>
</evidence>
<dbReference type="Pfam" id="PF18935">
    <property type="entry name" value="DUF5683"/>
    <property type="match status" value="1"/>
</dbReference>
<feature type="domain" description="DUF5683" evidence="2">
    <location>
        <begin position="60"/>
        <end position="202"/>
    </location>
</feature>
<comment type="caution">
    <text evidence="3">The sequence shown here is derived from an EMBL/GenBank/DDBJ whole genome shotgun (WGS) entry which is preliminary data.</text>
</comment>
<reference evidence="3" key="1">
    <citation type="submission" date="2021-01" db="EMBL/GenBank/DDBJ databases">
        <title>Fulvivirga kasyanovii gen. nov., sp nov., a novel member of the phylum Bacteroidetes isolated from seawater in a mussel farm.</title>
        <authorList>
            <person name="Zhao L.-H."/>
            <person name="Wang Z.-J."/>
        </authorList>
    </citation>
    <scope>NUCLEOTIDE SEQUENCE</scope>
    <source>
        <strain evidence="3">2943</strain>
    </source>
</reference>
<dbReference type="InterPro" id="IPR043738">
    <property type="entry name" value="DUF5683"/>
</dbReference>
<proteinExistence type="predicted"/>
<evidence type="ECO:0000313" key="4">
    <source>
        <dbReference type="Proteomes" id="UP000659388"/>
    </source>
</evidence>
<protein>
    <recommendedName>
        <fullName evidence="2">DUF5683 domain-containing protein</fullName>
    </recommendedName>
</protein>
<evidence type="ECO:0000259" key="2">
    <source>
        <dbReference type="Pfam" id="PF18935"/>
    </source>
</evidence>
<keyword evidence="4" id="KW-1185">Reference proteome</keyword>
<feature type="signal peptide" evidence="1">
    <location>
        <begin position="1"/>
        <end position="20"/>
    </location>
</feature>
<dbReference type="RefSeq" id="WP_202245378.1">
    <property type="nucleotide sequence ID" value="NZ_JAESIY010000008.1"/>
</dbReference>
<dbReference type="Proteomes" id="UP000659388">
    <property type="component" value="Unassembled WGS sequence"/>
</dbReference>
<accession>A0A937K1R0</accession>
<keyword evidence="1" id="KW-0732">Signal</keyword>
<sequence>MKNFFLSTALLVFLGVTCKAQITPPSASQDTTRNDKQQDIIVGNNNTQIEEIDTYADKFVPRKASLYAAVLPGAGQIYNKKYWKLPFVYGGFIALGYAAHYYNGLYQDQKVELFKVLNDTNYISTYGSETNIRSNIDKTRRERDFYIIMTGVLYLLQIADAHIDAHLKEFDLNPQLKVSLEPSFENSQYFGYNAGLSLKLKF</sequence>
<dbReference type="EMBL" id="JAESIY010000008">
    <property type="protein sequence ID" value="MBL3657595.1"/>
    <property type="molecule type" value="Genomic_DNA"/>
</dbReference>
<dbReference type="AlphaFoldDB" id="A0A937K1R0"/>
<organism evidence="3 4">
    <name type="scientific">Fulvivirga sediminis</name>
    <dbReference type="NCBI Taxonomy" id="2803949"/>
    <lineage>
        <taxon>Bacteria</taxon>
        <taxon>Pseudomonadati</taxon>
        <taxon>Bacteroidota</taxon>
        <taxon>Cytophagia</taxon>
        <taxon>Cytophagales</taxon>
        <taxon>Fulvivirgaceae</taxon>
        <taxon>Fulvivirga</taxon>
    </lineage>
</organism>
<evidence type="ECO:0000313" key="3">
    <source>
        <dbReference type="EMBL" id="MBL3657595.1"/>
    </source>
</evidence>